<keyword evidence="1" id="KW-0175">Coiled coil</keyword>
<dbReference type="EMBL" id="JSUQ01000049">
    <property type="protein sequence ID" value="KHQ49702.1"/>
    <property type="molecule type" value="Genomic_DNA"/>
</dbReference>
<dbReference type="InterPro" id="IPR050445">
    <property type="entry name" value="Bact_polysacc_biosynth/exp"/>
</dbReference>
<accession>A0A0B3RPG0</accession>
<evidence type="ECO:0000256" key="2">
    <source>
        <dbReference type="SAM" id="Phobius"/>
    </source>
</evidence>
<evidence type="ECO:0000313" key="4">
    <source>
        <dbReference type="Proteomes" id="UP000030960"/>
    </source>
</evidence>
<dbReference type="PANTHER" id="PTHR32309:SF13">
    <property type="entry name" value="FERRIC ENTEROBACTIN TRANSPORT PROTEIN FEPE"/>
    <property type="match status" value="1"/>
</dbReference>
<sequence>MASGARLRRRHYAVLLSLLLGVLLPVLLVAGYLWLKAADQYASTVAFSVRTEEAGSPLEGLLGIPGISGSSSSDTDILYEFLQSQKLVEDIDAEIDLRAIWSKPTGDPVFAFDNDGTIEDLVEHWNRMVKIYYDDGAGLIEVRALAFTAEDAQLLAQTLFEHSSEMINALSAIAREDAIRYAREDLNEALDRLKTAREAVTKFRNANQLVDPSVDLQTQAGLLGTLEAQLAEALIEFDLLATSTREDDPRVTQAQRRIEVIRDRIEAERRKLGLAGGAEGGADVYANLFGEYERLVVDREFAEKSYTTALATYDAAQAESRRQSRYLAAYVRPTLAESSRYPERPVLLGLAALFIFLVWSTLVLVVYALKDRR</sequence>
<dbReference type="PATRIC" id="fig|1515334.3.peg.5747"/>
<dbReference type="RefSeq" id="WP_043147269.1">
    <property type="nucleotide sequence ID" value="NZ_JAHVJH010000025.1"/>
</dbReference>
<dbReference type="Proteomes" id="UP000030960">
    <property type="component" value="Unassembled WGS sequence"/>
</dbReference>
<dbReference type="GO" id="GO:0004713">
    <property type="term" value="F:protein tyrosine kinase activity"/>
    <property type="evidence" value="ECO:0007669"/>
    <property type="project" value="TreeGrafter"/>
</dbReference>
<keyword evidence="2" id="KW-0472">Membrane</keyword>
<feature type="transmembrane region" description="Helical" evidence="2">
    <location>
        <begin position="346"/>
        <end position="369"/>
    </location>
</feature>
<organism evidence="3 4">
    <name type="scientific">Mameliella alba</name>
    <dbReference type="NCBI Taxonomy" id="561184"/>
    <lineage>
        <taxon>Bacteria</taxon>
        <taxon>Pseudomonadati</taxon>
        <taxon>Pseudomonadota</taxon>
        <taxon>Alphaproteobacteria</taxon>
        <taxon>Rhodobacterales</taxon>
        <taxon>Roseobacteraceae</taxon>
        <taxon>Mameliella</taxon>
    </lineage>
</organism>
<feature type="transmembrane region" description="Helical" evidence="2">
    <location>
        <begin position="12"/>
        <end position="35"/>
    </location>
</feature>
<evidence type="ECO:0000256" key="1">
    <source>
        <dbReference type="SAM" id="Coils"/>
    </source>
</evidence>
<feature type="coiled-coil region" evidence="1">
    <location>
        <begin position="179"/>
        <end position="206"/>
    </location>
</feature>
<gene>
    <name evidence="3" type="ORF">OA50_05756</name>
</gene>
<dbReference type="GO" id="GO:0005886">
    <property type="term" value="C:plasma membrane"/>
    <property type="evidence" value="ECO:0007669"/>
    <property type="project" value="TreeGrafter"/>
</dbReference>
<protein>
    <submittedName>
        <fullName evidence="3">Sugar transporter</fullName>
    </submittedName>
</protein>
<comment type="caution">
    <text evidence="3">The sequence shown here is derived from an EMBL/GenBank/DDBJ whole genome shotgun (WGS) entry which is preliminary data.</text>
</comment>
<keyword evidence="3" id="KW-0762">Sugar transport</keyword>
<dbReference type="OrthoDB" id="7800844at2"/>
<dbReference type="AlphaFoldDB" id="A0A0B3RPG0"/>
<proteinExistence type="predicted"/>
<name>A0A0B3RPG0_9RHOB</name>
<evidence type="ECO:0000313" key="3">
    <source>
        <dbReference type="EMBL" id="KHQ49702.1"/>
    </source>
</evidence>
<dbReference type="PANTHER" id="PTHR32309">
    <property type="entry name" value="TYROSINE-PROTEIN KINASE"/>
    <property type="match status" value="1"/>
</dbReference>
<keyword evidence="3" id="KW-0813">Transport</keyword>
<keyword evidence="4" id="KW-1185">Reference proteome</keyword>
<keyword evidence="2" id="KW-0812">Transmembrane</keyword>
<keyword evidence="2" id="KW-1133">Transmembrane helix</keyword>
<reference evidence="3 4" key="1">
    <citation type="submission" date="2014-10" db="EMBL/GenBank/DDBJ databases">
        <title>Genome sequence of Ponticoccus sp. strain UMTAT08 isolated from clonal culture of toxic dinoflagellate Alexandrium tamiyavanichii.</title>
        <authorList>
            <person name="Gan H.Y."/>
            <person name="Muhd D.-D."/>
            <person name="Mohd Noor M.E."/>
            <person name="Yeong Y.S."/>
            <person name="Usup G."/>
        </authorList>
    </citation>
    <scope>NUCLEOTIDE SEQUENCE [LARGE SCALE GENOMIC DNA]</scope>
    <source>
        <strain evidence="3 4">UMTAT08</strain>
    </source>
</reference>